<sequence length="53" mass="5909">MLVLIAFSLSIFACSYRKKSRGDVRAKIDLEDGEGRNKNGDGGKQQFVAFEEI</sequence>
<accession>A0ABQ9L889</accession>
<gene>
    <name evidence="2" type="ORF">P3X46_022550</name>
</gene>
<proteinExistence type="predicted"/>
<dbReference type="Proteomes" id="UP001174677">
    <property type="component" value="Chromosome 13"/>
</dbReference>
<dbReference type="EMBL" id="JARPOI010000013">
    <property type="protein sequence ID" value="KAJ9162806.1"/>
    <property type="molecule type" value="Genomic_DNA"/>
</dbReference>
<keyword evidence="3" id="KW-1185">Reference proteome</keyword>
<organism evidence="2 3">
    <name type="scientific">Hevea brasiliensis</name>
    <name type="common">Para rubber tree</name>
    <name type="synonym">Siphonia brasiliensis</name>
    <dbReference type="NCBI Taxonomy" id="3981"/>
    <lineage>
        <taxon>Eukaryota</taxon>
        <taxon>Viridiplantae</taxon>
        <taxon>Streptophyta</taxon>
        <taxon>Embryophyta</taxon>
        <taxon>Tracheophyta</taxon>
        <taxon>Spermatophyta</taxon>
        <taxon>Magnoliopsida</taxon>
        <taxon>eudicotyledons</taxon>
        <taxon>Gunneridae</taxon>
        <taxon>Pentapetalae</taxon>
        <taxon>rosids</taxon>
        <taxon>fabids</taxon>
        <taxon>Malpighiales</taxon>
        <taxon>Euphorbiaceae</taxon>
        <taxon>Crotonoideae</taxon>
        <taxon>Micrandreae</taxon>
        <taxon>Hevea</taxon>
    </lineage>
</organism>
<reference evidence="2" key="1">
    <citation type="journal article" date="2023" name="Plant Biotechnol. J.">
        <title>Chromosome-level wild Hevea brasiliensis genome provides new tools for genomic-assisted breeding and valuable loci to elevate rubber yield.</title>
        <authorList>
            <person name="Cheng H."/>
            <person name="Song X."/>
            <person name="Hu Y."/>
            <person name="Wu T."/>
            <person name="Yang Q."/>
            <person name="An Z."/>
            <person name="Feng S."/>
            <person name="Deng Z."/>
            <person name="Wu W."/>
            <person name="Zeng X."/>
            <person name="Tu M."/>
            <person name="Wang X."/>
            <person name="Huang H."/>
        </authorList>
    </citation>
    <scope>NUCLEOTIDE SEQUENCE</scope>
    <source>
        <strain evidence="2">MT/VB/25A 57/8</strain>
    </source>
</reference>
<evidence type="ECO:0000313" key="3">
    <source>
        <dbReference type="Proteomes" id="UP001174677"/>
    </source>
</evidence>
<evidence type="ECO:0000313" key="2">
    <source>
        <dbReference type="EMBL" id="KAJ9162806.1"/>
    </source>
</evidence>
<feature type="chain" id="PRO_5047362667" evidence="1">
    <location>
        <begin position="18"/>
        <end position="53"/>
    </location>
</feature>
<protein>
    <submittedName>
        <fullName evidence="2">Uncharacterized protein</fullName>
    </submittedName>
</protein>
<name>A0ABQ9L889_HEVBR</name>
<feature type="signal peptide" evidence="1">
    <location>
        <begin position="1"/>
        <end position="17"/>
    </location>
</feature>
<evidence type="ECO:0000256" key="1">
    <source>
        <dbReference type="SAM" id="SignalP"/>
    </source>
</evidence>
<comment type="caution">
    <text evidence="2">The sequence shown here is derived from an EMBL/GenBank/DDBJ whole genome shotgun (WGS) entry which is preliminary data.</text>
</comment>
<keyword evidence="1" id="KW-0732">Signal</keyword>